<gene>
    <name evidence="2" type="ORF">E8K88_05340</name>
</gene>
<proteinExistence type="predicted"/>
<dbReference type="GO" id="GO:0016747">
    <property type="term" value="F:acyltransferase activity, transferring groups other than amino-acyl groups"/>
    <property type="evidence" value="ECO:0007669"/>
    <property type="project" value="InterPro"/>
</dbReference>
<accession>A0A4S5BQV6</accession>
<evidence type="ECO:0000259" key="1">
    <source>
        <dbReference type="PROSITE" id="PS51186"/>
    </source>
</evidence>
<dbReference type="RefSeq" id="WP_136405623.1">
    <property type="nucleotide sequence ID" value="NZ_JARXRQ010000003.1"/>
</dbReference>
<dbReference type="AlphaFoldDB" id="A0A4S5BQV6"/>
<dbReference type="InterPro" id="IPR016181">
    <property type="entry name" value="Acyl_CoA_acyltransferase"/>
</dbReference>
<evidence type="ECO:0000313" key="3">
    <source>
        <dbReference type="Proteomes" id="UP000306236"/>
    </source>
</evidence>
<dbReference type="EMBL" id="SSWX01000005">
    <property type="protein sequence ID" value="THJ34910.1"/>
    <property type="molecule type" value="Genomic_DNA"/>
</dbReference>
<dbReference type="CDD" id="cd04301">
    <property type="entry name" value="NAT_SF"/>
    <property type="match status" value="1"/>
</dbReference>
<dbReference type="SUPFAM" id="SSF55729">
    <property type="entry name" value="Acyl-CoA N-acyltransferases (Nat)"/>
    <property type="match status" value="1"/>
</dbReference>
<organism evidence="2 3">
    <name type="scientific">Lampropedia aestuarii</name>
    <dbReference type="NCBI Taxonomy" id="2562762"/>
    <lineage>
        <taxon>Bacteria</taxon>
        <taxon>Pseudomonadati</taxon>
        <taxon>Pseudomonadota</taxon>
        <taxon>Betaproteobacteria</taxon>
        <taxon>Burkholderiales</taxon>
        <taxon>Comamonadaceae</taxon>
        <taxon>Lampropedia</taxon>
    </lineage>
</organism>
<feature type="domain" description="N-acetyltransferase" evidence="1">
    <location>
        <begin position="14"/>
        <end position="156"/>
    </location>
</feature>
<evidence type="ECO:0000313" key="2">
    <source>
        <dbReference type="EMBL" id="THJ34910.1"/>
    </source>
</evidence>
<protein>
    <submittedName>
        <fullName evidence="2">GNAT family N-acetyltransferase</fullName>
    </submittedName>
</protein>
<dbReference type="InterPro" id="IPR000182">
    <property type="entry name" value="GNAT_dom"/>
</dbReference>
<keyword evidence="3" id="KW-1185">Reference proteome</keyword>
<dbReference type="PROSITE" id="PS51186">
    <property type="entry name" value="GNAT"/>
    <property type="match status" value="1"/>
</dbReference>
<sequence length="164" mass="17766">MTVPAQPNVQFRCAPLSELSTSELLEIVQARVAIFVVEQHCPYQEVDDYDAAAHHLQGRSNGQLSAYARIVGPGLKFAEPSIGRVIVLPEFRALQLGRALMQEAIAATERLYPGRAIRLSAQSHLQAFYGSVGFVADSAPYLEDGIPHVDMLRPSPAAAPSKAD</sequence>
<dbReference type="Pfam" id="PF13673">
    <property type="entry name" value="Acetyltransf_10"/>
    <property type="match status" value="1"/>
</dbReference>
<reference evidence="2 3" key="1">
    <citation type="submission" date="2019-04" db="EMBL/GenBank/DDBJ databases">
        <title>Lampropedia sp YIM MLB12 draf genome.</title>
        <authorList>
            <person name="Wang Y.-X."/>
        </authorList>
    </citation>
    <scope>NUCLEOTIDE SEQUENCE [LARGE SCALE GENOMIC DNA]</scope>
    <source>
        <strain evidence="2 3">YIM MLB12</strain>
    </source>
</reference>
<dbReference type="OrthoDB" id="9796171at2"/>
<comment type="caution">
    <text evidence="2">The sequence shown here is derived from an EMBL/GenBank/DDBJ whole genome shotgun (WGS) entry which is preliminary data.</text>
</comment>
<dbReference type="Gene3D" id="3.40.630.30">
    <property type="match status" value="1"/>
</dbReference>
<keyword evidence="2" id="KW-0808">Transferase</keyword>
<name>A0A4S5BQV6_9BURK</name>
<dbReference type="Proteomes" id="UP000306236">
    <property type="component" value="Unassembled WGS sequence"/>
</dbReference>